<dbReference type="AlphaFoldDB" id="A0AAW2L2U6"/>
<feature type="compositionally biased region" description="Basic and acidic residues" evidence="1">
    <location>
        <begin position="36"/>
        <end position="52"/>
    </location>
</feature>
<reference evidence="2" key="2">
    <citation type="journal article" date="2024" name="Plant">
        <title>Genomic evolution and insights into agronomic trait innovations of Sesamum species.</title>
        <authorList>
            <person name="Miao H."/>
            <person name="Wang L."/>
            <person name="Qu L."/>
            <person name="Liu H."/>
            <person name="Sun Y."/>
            <person name="Le M."/>
            <person name="Wang Q."/>
            <person name="Wei S."/>
            <person name="Zheng Y."/>
            <person name="Lin W."/>
            <person name="Duan Y."/>
            <person name="Cao H."/>
            <person name="Xiong S."/>
            <person name="Wang X."/>
            <person name="Wei L."/>
            <person name="Li C."/>
            <person name="Ma Q."/>
            <person name="Ju M."/>
            <person name="Zhao R."/>
            <person name="Li G."/>
            <person name="Mu C."/>
            <person name="Tian Q."/>
            <person name="Mei H."/>
            <person name="Zhang T."/>
            <person name="Gao T."/>
            <person name="Zhang H."/>
        </authorList>
    </citation>
    <scope>NUCLEOTIDE SEQUENCE</scope>
    <source>
        <strain evidence="2">G02</strain>
    </source>
</reference>
<comment type="caution">
    <text evidence="2">The sequence shown here is derived from an EMBL/GenBank/DDBJ whole genome shotgun (WGS) entry which is preliminary data.</text>
</comment>
<proteinExistence type="predicted"/>
<dbReference type="EMBL" id="JACGWJ010000026">
    <property type="protein sequence ID" value="KAL0313592.1"/>
    <property type="molecule type" value="Genomic_DNA"/>
</dbReference>
<sequence>MAANKIPALKVAASNSNETIGVVTRSMSKRAYPEVTSHDTVEKDLLHHNHTNEDDEDLKDNFSSSTPRSASSIAYVMVTNTTTLEEQIANLTRVIEGLTKCSRARLSNQQVNGQD</sequence>
<organism evidence="2">
    <name type="scientific">Sesamum radiatum</name>
    <name type="common">Black benniseed</name>
    <dbReference type="NCBI Taxonomy" id="300843"/>
    <lineage>
        <taxon>Eukaryota</taxon>
        <taxon>Viridiplantae</taxon>
        <taxon>Streptophyta</taxon>
        <taxon>Embryophyta</taxon>
        <taxon>Tracheophyta</taxon>
        <taxon>Spermatophyta</taxon>
        <taxon>Magnoliopsida</taxon>
        <taxon>eudicotyledons</taxon>
        <taxon>Gunneridae</taxon>
        <taxon>Pentapetalae</taxon>
        <taxon>asterids</taxon>
        <taxon>lamiids</taxon>
        <taxon>Lamiales</taxon>
        <taxon>Pedaliaceae</taxon>
        <taxon>Sesamum</taxon>
    </lineage>
</organism>
<protein>
    <submittedName>
        <fullName evidence="2">Uncharacterized protein</fullName>
    </submittedName>
</protein>
<accession>A0AAW2L2U6</accession>
<evidence type="ECO:0000313" key="2">
    <source>
        <dbReference type="EMBL" id="KAL0313592.1"/>
    </source>
</evidence>
<feature type="region of interest" description="Disordered" evidence="1">
    <location>
        <begin position="31"/>
        <end position="71"/>
    </location>
</feature>
<evidence type="ECO:0000256" key="1">
    <source>
        <dbReference type="SAM" id="MobiDB-lite"/>
    </source>
</evidence>
<name>A0AAW2L2U6_SESRA</name>
<reference evidence="2" key="1">
    <citation type="submission" date="2020-06" db="EMBL/GenBank/DDBJ databases">
        <authorList>
            <person name="Li T."/>
            <person name="Hu X."/>
            <person name="Zhang T."/>
            <person name="Song X."/>
            <person name="Zhang H."/>
            <person name="Dai N."/>
            <person name="Sheng W."/>
            <person name="Hou X."/>
            <person name="Wei L."/>
        </authorList>
    </citation>
    <scope>NUCLEOTIDE SEQUENCE</scope>
    <source>
        <strain evidence="2">G02</strain>
        <tissue evidence="2">Leaf</tissue>
    </source>
</reference>
<gene>
    <name evidence="2" type="ORF">Sradi_5758500</name>
</gene>